<dbReference type="EMBL" id="VGLS01000386">
    <property type="protein sequence ID" value="MBM3224700.1"/>
    <property type="molecule type" value="Genomic_DNA"/>
</dbReference>
<evidence type="ECO:0000313" key="2">
    <source>
        <dbReference type="EMBL" id="MBM3224700.1"/>
    </source>
</evidence>
<sequence length="144" mass="17032">MQVCCKVYGLANASLGIACTLERDLLAVGKCFQYHHRTYVIISVVESRGQWFANVVPEEQHPLLRRPFPRRQDDLEQRELLDTWRQRVIQAEGKWDVLQEEHARLGERLDHLMEMLEHLTKEPDPHQHEQLRPGLRRRGGEHVR</sequence>
<dbReference type="PROSITE" id="PS51257">
    <property type="entry name" value="PROKAR_LIPOPROTEIN"/>
    <property type="match status" value="1"/>
</dbReference>
<evidence type="ECO:0000256" key="1">
    <source>
        <dbReference type="SAM" id="MobiDB-lite"/>
    </source>
</evidence>
<proteinExistence type="predicted"/>
<reference evidence="2" key="1">
    <citation type="submission" date="2019-03" db="EMBL/GenBank/DDBJ databases">
        <title>Lake Tanganyika Metagenome-Assembled Genomes (MAGs).</title>
        <authorList>
            <person name="Tran P."/>
        </authorList>
    </citation>
    <scope>NUCLEOTIDE SEQUENCE</scope>
    <source>
        <strain evidence="2">K_DeepCast_65m_m2_066</strain>
    </source>
</reference>
<feature type="region of interest" description="Disordered" evidence="1">
    <location>
        <begin position="121"/>
        <end position="144"/>
    </location>
</feature>
<organism evidence="2 3">
    <name type="scientific">Tectimicrobiota bacterium</name>
    <dbReference type="NCBI Taxonomy" id="2528274"/>
    <lineage>
        <taxon>Bacteria</taxon>
        <taxon>Pseudomonadati</taxon>
        <taxon>Nitrospinota/Tectimicrobiota group</taxon>
        <taxon>Candidatus Tectimicrobiota</taxon>
    </lineage>
</organism>
<comment type="caution">
    <text evidence="2">The sequence shown here is derived from an EMBL/GenBank/DDBJ whole genome shotgun (WGS) entry which is preliminary data.</text>
</comment>
<protein>
    <submittedName>
        <fullName evidence="2">Uncharacterized protein</fullName>
    </submittedName>
</protein>
<accession>A0A938B4I8</accession>
<feature type="compositionally biased region" description="Basic and acidic residues" evidence="1">
    <location>
        <begin position="121"/>
        <end position="131"/>
    </location>
</feature>
<evidence type="ECO:0000313" key="3">
    <source>
        <dbReference type="Proteomes" id="UP000712673"/>
    </source>
</evidence>
<gene>
    <name evidence="2" type="ORF">FJZ47_12970</name>
</gene>
<name>A0A938B4I8_UNCTE</name>
<dbReference type="Proteomes" id="UP000712673">
    <property type="component" value="Unassembled WGS sequence"/>
</dbReference>
<dbReference type="AlphaFoldDB" id="A0A938B4I8"/>